<reference evidence="1 2" key="1">
    <citation type="submission" date="2021-03" db="EMBL/GenBank/DDBJ databases">
        <title>Sequencing the genomes of 1000 actinobacteria strains.</title>
        <authorList>
            <person name="Klenk H.-P."/>
        </authorList>
    </citation>
    <scope>NUCLEOTIDE SEQUENCE [LARGE SCALE GENOMIC DNA]</scope>
    <source>
        <strain evidence="1 2">DSM 20168</strain>
    </source>
</reference>
<comment type="caution">
    <text evidence="1">The sequence shown here is derived from an EMBL/GenBank/DDBJ whole genome shotgun (WGS) entry which is preliminary data.</text>
</comment>
<evidence type="ECO:0000313" key="2">
    <source>
        <dbReference type="Proteomes" id="UP001195422"/>
    </source>
</evidence>
<name>A0ABS4XVG7_GLUPR</name>
<sequence>MKTTAQTTFTGPDLPFDDRSGDGYDYLDTAENAGWTVIAQWGAEGYDFGAWPYVIGFARQINKGGKRHFGYGLYVEGDTTTKYFDTLEACKEAIDRDAHWFWKTGQSDGPNDVPEKFEDLPAKYRGLPTD</sequence>
<dbReference type="EMBL" id="JAGIOJ010000002">
    <property type="protein sequence ID" value="MBP2400504.1"/>
    <property type="molecule type" value="Genomic_DNA"/>
</dbReference>
<proteinExistence type="predicted"/>
<dbReference type="RefSeq" id="WP_188950080.1">
    <property type="nucleotide sequence ID" value="NZ_BMPH01000020.1"/>
</dbReference>
<organism evidence="1 2">
    <name type="scientific">Glutamicibacter protophormiae</name>
    <name type="common">Brevibacterium protophormiae</name>
    <dbReference type="NCBI Taxonomy" id="37930"/>
    <lineage>
        <taxon>Bacteria</taxon>
        <taxon>Bacillati</taxon>
        <taxon>Actinomycetota</taxon>
        <taxon>Actinomycetes</taxon>
        <taxon>Micrococcales</taxon>
        <taxon>Micrococcaceae</taxon>
        <taxon>Glutamicibacter</taxon>
    </lineage>
</organism>
<gene>
    <name evidence="1" type="ORF">JOF39_003664</name>
</gene>
<accession>A0ABS4XVG7</accession>
<protein>
    <submittedName>
        <fullName evidence="1">Uncharacterized protein</fullName>
    </submittedName>
</protein>
<evidence type="ECO:0000313" key="1">
    <source>
        <dbReference type="EMBL" id="MBP2400504.1"/>
    </source>
</evidence>
<keyword evidence="2" id="KW-1185">Reference proteome</keyword>
<dbReference type="Proteomes" id="UP001195422">
    <property type="component" value="Unassembled WGS sequence"/>
</dbReference>